<proteinExistence type="predicted"/>
<reference evidence="3 4" key="1">
    <citation type="journal article" date="2024" name="G3 (Bethesda)">
        <title>Genome assembly of Hibiscus sabdariffa L. provides insights into metabolisms of medicinal natural products.</title>
        <authorList>
            <person name="Kim T."/>
        </authorList>
    </citation>
    <scope>NUCLEOTIDE SEQUENCE [LARGE SCALE GENOMIC DNA]</scope>
    <source>
        <strain evidence="3">TK-2024</strain>
        <tissue evidence="3">Old leaves</tissue>
    </source>
</reference>
<organism evidence="3 4">
    <name type="scientific">Hibiscus sabdariffa</name>
    <name type="common">roselle</name>
    <dbReference type="NCBI Taxonomy" id="183260"/>
    <lineage>
        <taxon>Eukaryota</taxon>
        <taxon>Viridiplantae</taxon>
        <taxon>Streptophyta</taxon>
        <taxon>Embryophyta</taxon>
        <taxon>Tracheophyta</taxon>
        <taxon>Spermatophyta</taxon>
        <taxon>Magnoliopsida</taxon>
        <taxon>eudicotyledons</taxon>
        <taxon>Gunneridae</taxon>
        <taxon>Pentapetalae</taxon>
        <taxon>rosids</taxon>
        <taxon>malvids</taxon>
        <taxon>Malvales</taxon>
        <taxon>Malvaceae</taxon>
        <taxon>Malvoideae</taxon>
        <taxon>Hibiscus</taxon>
    </lineage>
</organism>
<sequence>MDDTASEVTSPYSASGMEYSSLNNQSYSYYTSQLHLHPQMNDGMLHSQATCDHFLQEEASQQPRPGGCRSKMTIEERKARKRQIDADHRRRKKAKFDEMTALNLSLQNETGRLSSENRHLKEETERLSSENRHLTEEISRLNLENKHLEDHIRDPRGKGQLPQEVMQTHDSYISLPTSQVEQNVFVQGHQYMEYTHTEGAADGFDGLGIEELLNLLPLENEMTLYGRFPIHESATEHPTSSQSGLCPAEVANVKLQKFLMELDAEVTSSVDPSDFSGLEGEQGRVQRFRIPLSLIPTVERIEKFYGDVSAASLISPSVSGTIYVLFCATIREMECLQLGQVTEHRMLKWRDVIKDALRLNFDVTFAMEHLKKIACAYFGLTGHQLLHDIGAKISTLEAEMKEWKEKHARIYEKSQMSIDAAEKFIGLPVSTVVDMERSSGQQATPVVDAELRTFSSGKAAGRCKACNGIVDVL</sequence>
<dbReference type="PANTHER" id="PTHR35021:SF7">
    <property type="entry name" value="PROTEIN FB17, PUTATIVE-RELATED"/>
    <property type="match status" value="1"/>
</dbReference>
<dbReference type="EMBL" id="JBBPBN010000030">
    <property type="protein sequence ID" value="KAK9004880.1"/>
    <property type="molecule type" value="Genomic_DNA"/>
</dbReference>
<evidence type="ECO:0008006" key="5">
    <source>
        <dbReference type="Google" id="ProtNLM"/>
    </source>
</evidence>
<feature type="compositionally biased region" description="Basic and acidic residues" evidence="2">
    <location>
        <begin position="115"/>
        <end position="132"/>
    </location>
</feature>
<feature type="compositionally biased region" description="Basic and acidic residues" evidence="2">
    <location>
        <begin position="72"/>
        <end position="88"/>
    </location>
</feature>
<gene>
    <name evidence="3" type="ORF">V6N11_042332</name>
</gene>
<comment type="caution">
    <text evidence="3">The sequence shown here is derived from an EMBL/GenBank/DDBJ whole genome shotgun (WGS) entry which is preliminary data.</text>
</comment>
<keyword evidence="1" id="KW-0175">Coiled coil</keyword>
<evidence type="ECO:0000256" key="2">
    <source>
        <dbReference type="SAM" id="MobiDB-lite"/>
    </source>
</evidence>
<protein>
    <recommendedName>
        <fullName evidence="5">BZIP domain-containing protein</fullName>
    </recommendedName>
</protein>
<accession>A0ABR2QWG1</accession>
<dbReference type="PANTHER" id="PTHR35021">
    <property type="match status" value="1"/>
</dbReference>
<feature type="compositionally biased region" description="Polar residues" evidence="2">
    <location>
        <begin position="102"/>
        <end position="114"/>
    </location>
</feature>
<evidence type="ECO:0000313" key="3">
    <source>
        <dbReference type="EMBL" id="KAK9004880.1"/>
    </source>
</evidence>
<feature type="region of interest" description="Disordered" evidence="2">
    <location>
        <begin position="58"/>
        <end position="132"/>
    </location>
</feature>
<evidence type="ECO:0000313" key="4">
    <source>
        <dbReference type="Proteomes" id="UP001396334"/>
    </source>
</evidence>
<feature type="coiled-coil region" evidence="1">
    <location>
        <begin position="386"/>
        <end position="413"/>
    </location>
</feature>
<name>A0ABR2QWG1_9ROSI</name>
<dbReference type="Proteomes" id="UP001396334">
    <property type="component" value="Unassembled WGS sequence"/>
</dbReference>
<evidence type="ECO:0000256" key="1">
    <source>
        <dbReference type="SAM" id="Coils"/>
    </source>
</evidence>
<keyword evidence="4" id="KW-1185">Reference proteome</keyword>